<evidence type="ECO:0000313" key="2">
    <source>
        <dbReference type="Proteomes" id="UP000790377"/>
    </source>
</evidence>
<sequence>MRFIDLPADPLLAIFLDLDVEDVLALQQLCRALHEIGSLDYLWHKLVRTCNLPLDIPLGADSATLSGQELQAIVVKALKLDHNWRKPDARIRRAIPIMCSDRSSVNSMHLLPGGKWLITTQCAGSYDAPHTDLILWCLDDITSPVNVKTVPIDGYARSCQAYYQPAQHKFTVAVTLEQSERPEWIKVYHISLGSPAVVTHSESLGIRPVASDGAVYVVDDLRICGDTLGVIYRYISRQDMNFIDTIYLYLRNLVTGAAATITACEGRCCIHLFELFRDQYALACRHDLPAQVSIYDIPSSIISANLESPVNFGPDHILEGTLSTRCHLPHGRSFSYEASSGSLERGIPILSTMSFSWASPEVIMNRFSPPGHETRFIGLPTFASQAFLHRPAIGDHRQLGATGRRAVWVDSDELILRKWSASRHCRGETLSAGATVLTPPTSGLPFEQREIYRIAFDEATCRLCISLRTGELYVCDVL</sequence>
<evidence type="ECO:0000313" key="1">
    <source>
        <dbReference type="EMBL" id="KAH7907700.1"/>
    </source>
</evidence>
<dbReference type="EMBL" id="MU267879">
    <property type="protein sequence ID" value="KAH7907700.1"/>
    <property type="molecule type" value="Genomic_DNA"/>
</dbReference>
<protein>
    <submittedName>
        <fullName evidence="1">Uncharacterized protein</fullName>
    </submittedName>
</protein>
<proteinExistence type="predicted"/>
<reference evidence="1" key="1">
    <citation type="journal article" date="2021" name="New Phytol.">
        <title>Evolutionary innovations through gain and loss of genes in the ectomycorrhizal Boletales.</title>
        <authorList>
            <person name="Wu G."/>
            <person name="Miyauchi S."/>
            <person name="Morin E."/>
            <person name="Kuo A."/>
            <person name="Drula E."/>
            <person name="Varga T."/>
            <person name="Kohler A."/>
            <person name="Feng B."/>
            <person name="Cao Y."/>
            <person name="Lipzen A."/>
            <person name="Daum C."/>
            <person name="Hundley H."/>
            <person name="Pangilinan J."/>
            <person name="Johnson J."/>
            <person name="Barry K."/>
            <person name="LaButti K."/>
            <person name="Ng V."/>
            <person name="Ahrendt S."/>
            <person name="Min B."/>
            <person name="Choi I.G."/>
            <person name="Park H."/>
            <person name="Plett J.M."/>
            <person name="Magnuson J."/>
            <person name="Spatafora J.W."/>
            <person name="Nagy L.G."/>
            <person name="Henrissat B."/>
            <person name="Grigoriev I.V."/>
            <person name="Yang Z.L."/>
            <person name="Xu J."/>
            <person name="Martin F.M."/>
        </authorList>
    </citation>
    <scope>NUCLEOTIDE SEQUENCE</scope>
    <source>
        <strain evidence="1">ATCC 28755</strain>
    </source>
</reference>
<dbReference type="Proteomes" id="UP000790377">
    <property type="component" value="Unassembled WGS sequence"/>
</dbReference>
<keyword evidence="2" id="KW-1185">Reference proteome</keyword>
<comment type="caution">
    <text evidence="1">The sequence shown here is derived from an EMBL/GenBank/DDBJ whole genome shotgun (WGS) entry which is preliminary data.</text>
</comment>
<name>A0ACB8A324_9AGAM</name>
<accession>A0ACB8A324</accession>
<gene>
    <name evidence="1" type="ORF">BJ138DRAFT_1116457</name>
</gene>
<organism evidence="1 2">
    <name type="scientific">Hygrophoropsis aurantiaca</name>
    <dbReference type="NCBI Taxonomy" id="72124"/>
    <lineage>
        <taxon>Eukaryota</taxon>
        <taxon>Fungi</taxon>
        <taxon>Dikarya</taxon>
        <taxon>Basidiomycota</taxon>
        <taxon>Agaricomycotina</taxon>
        <taxon>Agaricomycetes</taxon>
        <taxon>Agaricomycetidae</taxon>
        <taxon>Boletales</taxon>
        <taxon>Coniophorineae</taxon>
        <taxon>Hygrophoropsidaceae</taxon>
        <taxon>Hygrophoropsis</taxon>
    </lineage>
</organism>